<proteinExistence type="predicted"/>
<protein>
    <submittedName>
        <fullName evidence="1">Unannotated protein</fullName>
    </submittedName>
</protein>
<reference evidence="1" key="1">
    <citation type="submission" date="2020-05" db="EMBL/GenBank/DDBJ databases">
        <authorList>
            <person name="Chiriac C."/>
            <person name="Salcher M."/>
            <person name="Ghai R."/>
            <person name="Kavagutti S V."/>
        </authorList>
    </citation>
    <scope>NUCLEOTIDE SEQUENCE</scope>
</reference>
<organism evidence="1">
    <name type="scientific">freshwater metagenome</name>
    <dbReference type="NCBI Taxonomy" id="449393"/>
    <lineage>
        <taxon>unclassified sequences</taxon>
        <taxon>metagenomes</taxon>
        <taxon>ecological metagenomes</taxon>
    </lineage>
</organism>
<gene>
    <name evidence="1" type="ORF">UFOPK3610_01062</name>
</gene>
<dbReference type="EMBL" id="CAFBMR010000038">
    <property type="protein sequence ID" value="CAB4915013.1"/>
    <property type="molecule type" value="Genomic_DNA"/>
</dbReference>
<evidence type="ECO:0000313" key="1">
    <source>
        <dbReference type="EMBL" id="CAB4915013.1"/>
    </source>
</evidence>
<accession>A0A6J7HDL9</accession>
<dbReference type="AlphaFoldDB" id="A0A6J7HDL9"/>
<sequence>MKDEIATLQIRVEFGITRMFDHACGNCEACLRGVLLSCTEPWAVGVEILRGAVEPDVMLRAVTAAAAFASSGASTDAVVLVLSDTPTLAQLIRAIHVGQVLESTSSADPDVRAALQELTPTGRPDVVVTDRQGRAAVKAVVRGGMVALPFAEVDAPSVTELVQREVTLVGPKAVQDLVNRVGHRTEIEAFL</sequence>
<name>A0A6J7HDL9_9ZZZZ</name>